<organism evidence="2 3">
    <name type="scientific">Entamoeba nuttalli</name>
    <dbReference type="NCBI Taxonomy" id="412467"/>
    <lineage>
        <taxon>Eukaryota</taxon>
        <taxon>Amoebozoa</taxon>
        <taxon>Evosea</taxon>
        <taxon>Archamoebae</taxon>
        <taxon>Mastigamoebida</taxon>
        <taxon>Entamoebidae</taxon>
        <taxon>Entamoeba</taxon>
    </lineage>
</organism>
<dbReference type="Proteomes" id="UP001628156">
    <property type="component" value="Unassembled WGS sequence"/>
</dbReference>
<accession>A0ABQ0DPP5</accession>
<dbReference type="InterPro" id="IPR006571">
    <property type="entry name" value="TLDc_dom"/>
</dbReference>
<keyword evidence="3" id="KW-1185">Reference proteome</keyword>
<gene>
    <name evidence="2" type="ORF">ENUP19_0219G0044</name>
</gene>
<evidence type="ECO:0000313" key="3">
    <source>
        <dbReference type="Proteomes" id="UP001628156"/>
    </source>
</evidence>
<dbReference type="Pfam" id="PF07534">
    <property type="entry name" value="TLD"/>
    <property type="match status" value="1"/>
</dbReference>
<proteinExistence type="predicted"/>
<feature type="domain" description="TLDc" evidence="1">
    <location>
        <begin position="18"/>
        <end position="104"/>
    </location>
</feature>
<name>A0ABQ0DPP5_9EUKA</name>
<dbReference type="EMBL" id="BAAFRS010000219">
    <property type="protein sequence ID" value="GAB1224820.1"/>
    <property type="molecule type" value="Genomic_DNA"/>
</dbReference>
<sequence length="179" mass="21313">MGKVHSFPLRKDPFSQLLQWSELTTSQLVFDSDTDGEDQDRFLQCLLKKENLYVIVIDEFDTIFGVYLHCPLMSPFKYPRDPHHFIFSMKKKNKQEFIQFLPKQTSLNKSLKGVNNNKNCLFICGDDSVCIWNSRYRKSYIWEPTRVYEMKENKEINGTEYPNLHNLFSIQRIIVIQMK</sequence>
<evidence type="ECO:0000313" key="2">
    <source>
        <dbReference type="EMBL" id="GAB1224820.1"/>
    </source>
</evidence>
<evidence type="ECO:0000259" key="1">
    <source>
        <dbReference type="Pfam" id="PF07534"/>
    </source>
</evidence>
<protein>
    <recommendedName>
        <fullName evidence="1">TLDc domain-containing protein</fullName>
    </recommendedName>
</protein>
<reference evidence="2 3" key="1">
    <citation type="journal article" date="2019" name="PLoS Negl. Trop. Dis.">
        <title>Whole genome sequencing of Entamoeba nuttalli reveals mammalian host-related molecular signatures and a novel octapeptide-repeat surface protein.</title>
        <authorList>
            <person name="Tanaka M."/>
            <person name="Makiuchi T."/>
            <person name="Komiyama T."/>
            <person name="Shiina T."/>
            <person name="Osaki K."/>
            <person name="Tachibana H."/>
        </authorList>
    </citation>
    <scope>NUCLEOTIDE SEQUENCE [LARGE SCALE GENOMIC DNA]</scope>
    <source>
        <strain evidence="2 3">P19-061405</strain>
    </source>
</reference>
<comment type="caution">
    <text evidence="2">The sequence shown here is derived from an EMBL/GenBank/DDBJ whole genome shotgun (WGS) entry which is preliminary data.</text>
</comment>